<dbReference type="EMBL" id="CAMPGE010007256">
    <property type="protein sequence ID" value="CAI2366177.1"/>
    <property type="molecule type" value="Genomic_DNA"/>
</dbReference>
<proteinExistence type="predicted"/>
<evidence type="ECO:0000313" key="3">
    <source>
        <dbReference type="Proteomes" id="UP001295684"/>
    </source>
</evidence>
<evidence type="ECO:0000256" key="1">
    <source>
        <dbReference type="SAM" id="MobiDB-lite"/>
    </source>
</evidence>
<feature type="compositionally biased region" description="Basic and acidic residues" evidence="1">
    <location>
        <begin position="325"/>
        <end position="337"/>
    </location>
</feature>
<dbReference type="Proteomes" id="UP001295684">
    <property type="component" value="Unassembled WGS sequence"/>
</dbReference>
<keyword evidence="3" id="KW-1185">Reference proteome</keyword>
<feature type="compositionally biased region" description="Basic residues" evidence="1">
    <location>
        <begin position="304"/>
        <end position="314"/>
    </location>
</feature>
<gene>
    <name evidence="2" type="ORF">ECRASSUSDP1_LOCUS7448</name>
</gene>
<sequence length="358" mass="41728">MFDPKVFFSPKKFKDVGKEKEYLMKRYQARNNFMKKENNLPNLAEKVPSEILRNKDAKNIKSILKMIKGNQEKRQTEYHSLMNRTTSSRTSKMRTLQSPFAKSHKNTNLHNARTLSQFERIPSKAKSKQRKVLASSLPKLNSMFPSATEVKTGFQKFYFINNNSPEQFVLHNDKVKIQNPAEYSRNHTMFLKNLSMNSKFMRRSEHLNAKKNTLNINLPSADQVELIEKKRRQNEECDIVILPGKAVELTHKRKIIKSPQFNTERNIESKESSVSPVKIKQKVKPAMSKMKVVKTSRQSGINFHRSKATPRKKNIRQDSPVNFQKRKESSHQPEKSKQVVNKDIYEDFGNKFLSDLPS</sequence>
<name>A0AAD1XCM0_EUPCR</name>
<reference evidence="2" key="1">
    <citation type="submission" date="2023-07" db="EMBL/GenBank/DDBJ databases">
        <authorList>
            <consortium name="AG Swart"/>
            <person name="Singh M."/>
            <person name="Singh A."/>
            <person name="Seah K."/>
            <person name="Emmerich C."/>
        </authorList>
    </citation>
    <scope>NUCLEOTIDE SEQUENCE</scope>
    <source>
        <strain evidence="2">DP1</strain>
    </source>
</reference>
<accession>A0AAD1XCM0</accession>
<feature type="region of interest" description="Disordered" evidence="1">
    <location>
        <begin position="292"/>
        <end position="342"/>
    </location>
</feature>
<dbReference type="AlphaFoldDB" id="A0AAD1XCM0"/>
<evidence type="ECO:0000313" key="2">
    <source>
        <dbReference type="EMBL" id="CAI2366177.1"/>
    </source>
</evidence>
<comment type="caution">
    <text evidence="2">The sequence shown here is derived from an EMBL/GenBank/DDBJ whole genome shotgun (WGS) entry which is preliminary data.</text>
</comment>
<organism evidence="2 3">
    <name type="scientific">Euplotes crassus</name>
    <dbReference type="NCBI Taxonomy" id="5936"/>
    <lineage>
        <taxon>Eukaryota</taxon>
        <taxon>Sar</taxon>
        <taxon>Alveolata</taxon>
        <taxon>Ciliophora</taxon>
        <taxon>Intramacronucleata</taxon>
        <taxon>Spirotrichea</taxon>
        <taxon>Hypotrichia</taxon>
        <taxon>Euplotida</taxon>
        <taxon>Euplotidae</taxon>
        <taxon>Moneuplotes</taxon>
    </lineage>
</organism>
<protein>
    <submittedName>
        <fullName evidence="2">Uncharacterized protein</fullName>
    </submittedName>
</protein>